<comment type="caution">
    <text evidence="1">The sequence shown here is derived from an EMBL/GenBank/DDBJ whole genome shotgun (WGS) entry which is preliminary data.</text>
</comment>
<organism evidence="1 2">
    <name type="scientific">Roseivirga echinicomitans</name>
    <dbReference type="NCBI Taxonomy" id="296218"/>
    <lineage>
        <taxon>Bacteria</taxon>
        <taxon>Pseudomonadati</taxon>
        <taxon>Bacteroidota</taxon>
        <taxon>Cytophagia</taxon>
        <taxon>Cytophagales</taxon>
        <taxon>Roseivirgaceae</taxon>
        <taxon>Roseivirga</taxon>
    </lineage>
</organism>
<proteinExistence type="predicted"/>
<name>A0A150XYJ3_9BACT</name>
<gene>
    <name evidence="1" type="ORF">AWN68_02695</name>
</gene>
<sequence length="393" mass="44971">MQMRKNHTSINVFVSHPFKPDNGVYDLEKFRTNIKLLLAEAESLVRKEHNDFELDTTFEFVDFQNRLPTQIKNSIAKSHFALVDVTENNPNIFFEYGLMKGLNIPALLIKTNESFGNFDLPADMKDEIAVRYENFDELRKKCLHNIVALFKGLLKNDFIYKKLIDKIWFNTNSEPRLSIVVSSIQNIEENTASAADYLFLENLGDKGALLDIMTFLSRLYPNIEPSISQATDFDNHEGNIVVLGGPGDESGYCNSLCATMMEKIDSKFSYSEDCEVLLLDGKTYKAQKKDNRISIDYGYFARFPNPFNPKYSVVLIHGIHTFGVWGAAKAFSYHTVAHKNVKTVMEKFNLNDINDSAFECFFKVKIQNLHNSISKSYVECPKISSEDIFPLKF</sequence>
<dbReference type="EMBL" id="LRDB01000001">
    <property type="protein sequence ID" value="KYG83732.1"/>
    <property type="molecule type" value="Genomic_DNA"/>
</dbReference>
<dbReference type="STRING" id="296218.AWN68_02695"/>
<reference evidence="1 2" key="1">
    <citation type="submission" date="2016-01" db="EMBL/GenBank/DDBJ databases">
        <title>Genome sequencing of Roseivirga echinicomitans KMM 6058.</title>
        <authorList>
            <person name="Selvaratnam C."/>
            <person name="Thevarajoo S."/>
            <person name="Goh K.M."/>
            <person name="Ee R."/>
            <person name="Chan K.-G."/>
            <person name="Chong C.S."/>
        </authorList>
    </citation>
    <scope>NUCLEOTIDE SEQUENCE [LARGE SCALE GENOMIC DNA]</scope>
    <source>
        <strain evidence="1 2">KMM 6058</strain>
    </source>
</reference>
<accession>A0A150XYJ3</accession>
<protein>
    <recommendedName>
        <fullName evidence="3">CD-NTase-associated protein 12/Pycsar effector protein TIR domain-containing protein</fullName>
    </recommendedName>
</protein>
<dbReference type="AlphaFoldDB" id="A0A150XYJ3"/>
<keyword evidence="2" id="KW-1185">Reference proteome</keyword>
<evidence type="ECO:0008006" key="3">
    <source>
        <dbReference type="Google" id="ProtNLM"/>
    </source>
</evidence>
<dbReference type="Proteomes" id="UP000075615">
    <property type="component" value="Unassembled WGS sequence"/>
</dbReference>
<evidence type="ECO:0000313" key="1">
    <source>
        <dbReference type="EMBL" id="KYG83732.1"/>
    </source>
</evidence>
<evidence type="ECO:0000313" key="2">
    <source>
        <dbReference type="Proteomes" id="UP000075615"/>
    </source>
</evidence>